<name>A2D957_TRIV3</name>
<dbReference type="EMBL" id="DS113180">
    <property type="protein sequence ID" value="EAY23083.1"/>
    <property type="molecule type" value="Genomic_DNA"/>
</dbReference>
<dbReference type="RefSeq" id="XP_001584069.1">
    <property type="nucleotide sequence ID" value="XM_001584019.1"/>
</dbReference>
<accession>A2D957</accession>
<dbReference type="SMR" id="A2D957"/>
<dbReference type="InParanoid" id="A2D957"/>
<sequence length="108" mass="12189">MDSTPECFVRLLKLNEQVKSGKKKLTKAQQDKLDSLISAIKLSEEANNTLLKTKAGVLYEIIVYTSKLSVLEKIGVRNQWGHQLLEEMKTILYAEGNGFQLDDYAGKQ</sequence>
<organism evidence="1 2">
    <name type="scientific">Trichomonas vaginalis (strain ATCC PRA-98 / G3)</name>
    <dbReference type="NCBI Taxonomy" id="412133"/>
    <lineage>
        <taxon>Eukaryota</taxon>
        <taxon>Metamonada</taxon>
        <taxon>Parabasalia</taxon>
        <taxon>Trichomonadida</taxon>
        <taxon>Trichomonadidae</taxon>
        <taxon>Trichomonas</taxon>
    </lineage>
</organism>
<keyword evidence="2" id="KW-1185">Reference proteome</keyword>
<protein>
    <submittedName>
        <fullName evidence="1">Uncharacterized protein</fullName>
    </submittedName>
</protein>
<gene>
    <name evidence="1" type="ORF">TVAG_183190</name>
</gene>
<proteinExistence type="predicted"/>
<evidence type="ECO:0000313" key="1">
    <source>
        <dbReference type="EMBL" id="EAY23083.1"/>
    </source>
</evidence>
<reference evidence="1" key="1">
    <citation type="submission" date="2006-10" db="EMBL/GenBank/DDBJ databases">
        <authorList>
            <person name="Amadeo P."/>
            <person name="Zhao Q."/>
            <person name="Wortman J."/>
            <person name="Fraser-Liggett C."/>
            <person name="Carlton J."/>
        </authorList>
    </citation>
    <scope>NUCLEOTIDE SEQUENCE</scope>
    <source>
        <strain evidence="1">G3</strain>
    </source>
</reference>
<dbReference type="KEGG" id="tva:5468642"/>
<dbReference type="VEuPathDB" id="TrichDB:TVAG_183190"/>
<reference evidence="1" key="2">
    <citation type="journal article" date="2007" name="Science">
        <title>Draft genome sequence of the sexually transmitted pathogen Trichomonas vaginalis.</title>
        <authorList>
            <person name="Carlton J.M."/>
            <person name="Hirt R.P."/>
            <person name="Silva J.C."/>
            <person name="Delcher A.L."/>
            <person name="Schatz M."/>
            <person name="Zhao Q."/>
            <person name="Wortman J.R."/>
            <person name="Bidwell S.L."/>
            <person name="Alsmark U.C.M."/>
            <person name="Besteiro S."/>
            <person name="Sicheritz-Ponten T."/>
            <person name="Noel C.J."/>
            <person name="Dacks J.B."/>
            <person name="Foster P.G."/>
            <person name="Simillion C."/>
            <person name="Van de Peer Y."/>
            <person name="Miranda-Saavedra D."/>
            <person name="Barton G.J."/>
            <person name="Westrop G.D."/>
            <person name="Mueller S."/>
            <person name="Dessi D."/>
            <person name="Fiori P.L."/>
            <person name="Ren Q."/>
            <person name="Paulsen I."/>
            <person name="Zhang H."/>
            <person name="Bastida-Corcuera F.D."/>
            <person name="Simoes-Barbosa A."/>
            <person name="Brown M.T."/>
            <person name="Hayes R.D."/>
            <person name="Mukherjee M."/>
            <person name="Okumura C.Y."/>
            <person name="Schneider R."/>
            <person name="Smith A.J."/>
            <person name="Vanacova S."/>
            <person name="Villalvazo M."/>
            <person name="Haas B.J."/>
            <person name="Pertea M."/>
            <person name="Feldblyum T.V."/>
            <person name="Utterback T.R."/>
            <person name="Shu C.L."/>
            <person name="Osoegawa K."/>
            <person name="de Jong P.J."/>
            <person name="Hrdy I."/>
            <person name="Horvathova L."/>
            <person name="Zubacova Z."/>
            <person name="Dolezal P."/>
            <person name="Malik S.B."/>
            <person name="Logsdon J.M. Jr."/>
            <person name="Henze K."/>
            <person name="Gupta A."/>
            <person name="Wang C.C."/>
            <person name="Dunne R.L."/>
            <person name="Upcroft J.A."/>
            <person name="Upcroft P."/>
            <person name="White O."/>
            <person name="Salzberg S.L."/>
            <person name="Tang P."/>
            <person name="Chiu C.-H."/>
            <person name="Lee Y.-S."/>
            <person name="Embley T.M."/>
            <person name="Coombs G.H."/>
            <person name="Mottram J.C."/>
            <person name="Tachezy J."/>
            <person name="Fraser-Liggett C.M."/>
            <person name="Johnson P.J."/>
        </authorList>
    </citation>
    <scope>NUCLEOTIDE SEQUENCE [LARGE SCALE GENOMIC DNA]</scope>
    <source>
        <strain evidence="1">G3</strain>
    </source>
</reference>
<evidence type="ECO:0000313" key="2">
    <source>
        <dbReference type="Proteomes" id="UP000001542"/>
    </source>
</evidence>
<dbReference type="Proteomes" id="UP000001542">
    <property type="component" value="Unassembled WGS sequence"/>
</dbReference>
<dbReference type="AlphaFoldDB" id="A2D957"/>
<dbReference type="VEuPathDB" id="TrichDB:TVAGG3_0529820"/>